<proteinExistence type="predicted"/>
<dbReference type="EMBL" id="LAZR01001828">
    <property type="protein sequence ID" value="KKN38442.1"/>
    <property type="molecule type" value="Genomic_DNA"/>
</dbReference>
<dbReference type="Pfam" id="PF04773">
    <property type="entry name" value="FecR"/>
    <property type="match status" value="1"/>
</dbReference>
<name>A0A0F9QN61_9ZZZZ</name>
<feature type="region of interest" description="Disordered" evidence="1">
    <location>
        <begin position="462"/>
        <end position="607"/>
    </location>
</feature>
<dbReference type="AlphaFoldDB" id="A0A0F9QN61"/>
<dbReference type="PANTHER" id="PTHR38731:SF3">
    <property type="entry name" value="BLL6125 PROTEIN"/>
    <property type="match status" value="1"/>
</dbReference>
<organism evidence="3">
    <name type="scientific">marine sediment metagenome</name>
    <dbReference type="NCBI Taxonomy" id="412755"/>
    <lineage>
        <taxon>unclassified sequences</taxon>
        <taxon>metagenomes</taxon>
        <taxon>ecological metagenomes</taxon>
    </lineage>
</organism>
<reference evidence="3" key="1">
    <citation type="journal article" date="2015" name="Nature">
        <title>Complex archaea that bridge the gap between prokaryotes and eukaryotes.</title>
        <authorList>
            <person name="Spang A."/>
            <person name="Saw J.H."/>
            <person name="Jorgensen S.L."/>
            <person name="Zaremba-Niedzwiedzka K."/>
            <person name="Martijn J."/>
            <person name="Lind A.E."/>
            <person name="van Eijk R."/>
            <person name="Schleper C."/>
            <person name="Guy L."/>
            <person name="Ettema T.J."/>
        </authorList>
    </citation>
    <scope>NUCLEOTIDE SEQUENCE</scope>
</reference>
<dbReference type="Pfam" id="PF20245">
    <property type="entry name" value="DUF6600"/>
    <property type="match status" value="1"/>
</dbReference>
<sequence length="607" mass="69463">MRKTTGILIAILFFFSISNAEETNYTNNSFARLSFVKGDIYIQRSTDLGYEEGVLNMPVSEGDRMGTTEGRAEIYLGNGNYVRLDNETKIDFLTLPKIESDLIRIRVWTGNIYFRVRDLKEEKNIEIHTTDVSIYVLDNGLYRIDVRQASETEIFVYEGMLEAAGESDSILINNEQRVEISTGSFISQPTRFYAVAEDSFDRWSEHRDSQVRKHMAKAYLPEELEDFEYELSSNGDWVYRAPHGHVWVPGGIDPYWRPYYNGRWTWLNSCGWTWIPYESWGWSTHHYGRWHWGHSLGWYWIPTRVWGPAWVSWYWGYDYFGWAPLSYYGYPGVIINNVYNGRFQGRYYPHNSRSLTVIHKNQLEARNVSKVALSQKSVKSLGKLSLSRQRLPMRPTANKISVERLGGKKVLLRKKITSLESETGKRTSRTTVRKTEAVDSNRVGKKTAARVYPYQERKIVKKKSEEAGRTGEKKPIYKSRSSVKKDSYGYSSSRKISAKKPIYKSKSSVKKDSYGYSSSRKVSANKPSKKITPKKSSSFIGRIYKNISGSSKSVKSRSSRSSSRVTSSKKVSSSSSKSKSSSSKASKKSSSSSSRSASKSGKVKKKN</sequence>
<evidence type="ECO:0000313" key="3">
    <source>
        <dbReference type="EMBL" id="KKN38442.1"/>
    </source>
</evidence>
<feature type="compositionally biased region" description="Basic and acidic residues" evidence="1">
    <location>
        <begin position="462"/>
        <end position="475"/>
    </location>
</feature>
<dbReference type="PANTHER" id="PTHR38731">
    <property type="entry name" value="LIPL45-RELATED LIPOPROTEIN-RELATED"/>
    <property type="match status" value="1"/>
</dbReference>
<evidence type="ECO:0000256" key="1">
    <source>
        <dbReference type="SAM" id="MobiDB-lite"/>
    </source>
</evidence>
<comment type="caution">
    <text evidence="3">The sequence shown here is derived from an EMBL/GenBank/DDBJ whole genome shotgun (WGS) entry which is preliminary data.</text>
</comment>
<accession>A0A0F9QN61</accession>
<feature type="region of interest" description="Disordered" evidence="1">
    <location>
        <begin position="420"/>
        <end position="445"/>
    </location>
</feature>
<protein>
    <recommendedName>
        <fullName evidence="2">FecR protein domain-containing protein</fullName>
    </recommendedName>
</protein>
<feature type="domain" description="FecR protein" evidence="2">
    <location>
        <begin position="67"/>
        <end position="160"/>
    </location>
</feature>
<gene>
    <name evidence="3" type="ORF">LCGC14_0753410</name>
</gene>
<feature type="compositionally biased region" description="Low complexity" evidence="1">
    <location>
        <begin position="559"/>
        <end position="600"/>
    </location>
</feature>
<dbReference type="InterPro" id="IPR046535">
    <property type="entry name" value="DUF6600"/>
</dbReference>
<evidence type="ECO:0000259" key="2">
    <source>
        <dbReference type="Pfam" id="PF04773"/>
    </source>
</evidence>
<dbReference type="InterPro" id="IPR006860">
    <property type="entry name" value="FecR"/>
</dbReference>